<evidence type="ECO:0000313" key="6">
    <source>
        <dbReference type="EMBL" id="RIA87816.1"/>
    </source>
</evidence>
<dbReference type="EMBL" id="QKYT01000291">
    <property type="protein sequence ID" value="RIA87816.1"/>
    <property type="molecule type" value="Genomic_DNA"/>
</dbReference>
<comment type="caution">
    <text evidence="6">The sequence shown here is derived from an EMBL/GenBank/DDBJ whole genome shotgun (WGS) entry which is preliminary data.</text>
</comment>
<dbReference type="GO" id="GO:0005524">
    <property type="term" value="F:ATP binding"/>
    <property type="evidence" value="ECO:0007669"/>
    <property type="project" value="UniProtKB-KW"/>
</dbReference>
<dbReference type="Proteomes" id="UP000265703">
    <property type="component" value="Unassembled WGS sequence"/>
</dbReference>
<reference evidence="6 7" key="1">
    <citation type="submission" date="2018-06" db="EMBL/GenBank/DDBJ databases">
        <title>Comparative genomics reveals the genomic features of Rhizophagus irregularis, R. cerebriforme, R. diaphanum and Gigaspora rosea, and their symbiotic lifestyle signature.</title>
        <authorList>
            <person name="Morin E."/>
            <person name="San Clemente H."/>
            <person name="Chen E.C.H."/>
            <person name="De La Providencia I."/>
            <person name="Hainaut M."/>
            <person name="Kuo A."/>
            <person name="Kohler A."/>
            <person name="Murat C."/>
            <person name="Tang N."/>
            <person name="Roy S."/>
            <person name="Loubradou J."/>
            <person name="Henrissat B."/>
            <person name="Grigoriev I.V."/>
            <person name="Corradi N."/>
            <person name="Roux C."/>
            <person name="Martin F.M."/>
        </authorList>
    </citation>
    <scope>NUCLEOTIDE SEQUENCE [LARGE SCALE GENOMIC DNA]</scope>
    <source>
        <strain evidence="6 7">DAOM 227022</strain>
    </source>
</reference>
<name>A0A397ST97_9GLOM</name>
<dbReference type="Gene3D" id="1.10.510.10">
    <property type="entry name" value="Transferase(Phosphotransferase) domain 1"/>
    <property type="match status" value="1"/>
</dbReference>
<dbReference type="STRING" id="658196.A0A397ST97"/>
<dbReference type="PANTHER" id="PTHR44329:SF288">
    <property type="entry name" value="MITOGEN-ACTIVATED PROTEIN KINASE KINASE KINASE 20"/>
    <property type="match status" value="1"/>
</dbReference>
<evidence type="ECO:0000256" key="1">
    <source>
        <dbReference type="ARBA" id="ARBA00022679"/>
    </source>
</evidence>
<protein>
    <submittedName>
        <fullName evidence="6">Kinase-like domain-containing protein</fullName>
    </submittedName>
</protein>
<keyword evidence="1" id="KW-0808">Transferase</keyword>
<dbReference type="PRINTS" id="PR00109">
    <property type="entry name" value="TYRKINASE"/>
</dbReference>
<dbReference type="InterPro" id="IPR051681">
    <property type="entry name" value="Ser/Thr_Kinases-Pseudokinases"/>
</dbReference>
<dbReference type="OrthoDB" id="2441994at2759"/>
<dbReference type="AlphaFoldDB" id="A0A397ST97"/>
<keyword evidence="7" id="KW-1185">Reference proteome</keyword>
<dbReference type="PROSITE" id="PS50011">
    <property type="entry name" value="PROTEIN_KINASE_DOM"/>
    <property type="match status" value="1"/>
</dbReference>
<gene>
    <name evidence="6" type="ORF">C1645_877796</name>
</gene>
<dbReference type="PANTHER" id="PTHR44329">
    <property type="entry name" value="SERINE/THREONINE-PROTEIN KINASE TNNI3K-RELATED"/>
    <property type="match status" value="1"/>
</dbReference>
<evidence type="ECO:0000256" key="4">
    <source>
        <dbReference type="ARBA" id="ARBA00022840"/>
    </source>
</evidence>
<organism evidence="6 7">
    <name type="scientific">Glomus cerebriforme</name>
    <dbReference type="NCBI Taxonomy" id="658196"/>
    <lineage>
        <taxon>Eukaryota</taxon>
        <taxon>Fungi</taxon>
        <taxon>Fungi incertae sedis</taxon>
        <taxon>Mucoromycota</taxon>
        <taxon>Glomeromycotina</taxon>
        <taxon>Glomeromycetes</taxon>
        <taxon>Glomerales</taxon>
        <taxon>Glomeraceae</taxon>
        <taxon>Glomus</taxon>
    </lineage>
</organism>
<dbReference type="SUPFAM" id="SSF56112">
    <property type="entry name" value="Protein kinase-like (PK-like)"/>
    <property type="match status" value="1"/>
</dbReference>
<dbReference type="InterPro" id="IPR011009">
    <property type="entry name" value="Kinase-like_dom_sf"/>
</dbReference>
<dbReference type="GO" id="GO:0004674">
    <property type="term" value="F:protein serine/threonine kinase activity"/>
    <property type="evidence" value="ECO:0007669"/>
    <property type="project" value="TreeGrafter"/>
</dbReference>
<sequence length="648" mass="75436">MELINTNDENFFDPTPKLKSSPIPILFVSFNLNDEKCINCGDKYIQALFCKQQKYCKKCLSHYVTKITDYNIYLDVYVHTINLECSEHEINGTTQNIQEYCGNCSEILVFKQMFEYSIINYTGPYSNRYENNKKILSKVIKSEEKCRLCRKPLYQETTHAFKLCSTCYLISSGWIESTLNKKPIPILYLPWWYNNSKCKACNLDLIFTSNCQKYCARCHIFYTGCRHCLTTNIIFGLTVQSQCKKCKRILSVIYISSGNSDLDDFFLDNAYDNLELIKFTKFASEIKIIDRYFHPSDILDFIRELNPIVGWIPYSQFKNVTKIAEGGFSIIYKATWLSIGRTVILKRFENSKYINKYFINEFKSNLYCYEVKCRIIRIYGFTGDPKLDEIMLVMEYASGGDLHNYLQKNFTKITWNKNKLYTLWEISRGLENIHNADFIHRDFHSGNILFDNPGYRRSFISQKWKIGDLGLSQPANASSNNEIYGVIPYIAPEIFKGSAFSKESDIYSMGMIMWEFTTGCRPFANVEQDIHLVYNIIDGKRPEITKDTPKCFSDLMKSCWNPDPKKRPSVTEICETFNDWCSNNKDAEQFNQAEAKRIELINSKELGSEFTKKPHSKTIFISKPLSSIISKCISIKQGYVTKEVEFDI</sequence>
<accession>A0A397ST97</accession>
<proteinExistence type="predicted"/>
<keyword evidence="3 6" id="KW-0418">Kinase</keyword>
<evidence type="ECO:0000259" key="5">
    <source>
        <dbReference type="PROSITE" id="PS50011"/>
    </source>
</evidence>
<dbReference type="Pfam" id="PF07714">
    <property type="entry name" value="PK_Tyr_Ser-Thr"/>
    <property type="match status" value="1"/>
</dbReference>
<keyword evidence="4" id="KW-0067">ATP-binding</keyword>
<feature type="domain" description="Protein kinase" evidence="5">
    <location>
        <begin position="317"/>
        <end position="581"/>
    </location>
</feature>
<evidence type="ECO:0000313" key="7">
    <source>
        <dbReference type="Proteomes" id="UP000265703"/>
    </source>
</evidence>
<dbReference type="InterPro" id="IPR001245">
    <property type="entry name" value="Ser-Thr/Tyr_kinase_cat_dom"/>
</dbReference>
<evidence type="ECO:0000256" key="2">
    <source>
        <dbReference type="ARBA" id="ARBA00022741"/>
    </source>
</evidence>
<keyword evidence="2" id="KW-0547">Nucleotide-binding</keyword>
<evidence type="ECO:0000256" key="3">
    <source>
        <dbReference type="ARBA" id="ARBA00022777"/>
    </source>
</evidence>
<dbReference type="InterPro" id="IPR000719">
    <property type="entry name" value="Prot_kinase_dom"/>
</dbReference>